<gene>
    <name evidence="2" type="ORF">UFOPK1493_00940</name>
</gene>
<name>A0A6J6CDR0_9ZZZZ</name>
<dbReference type="InterPro" id="IPR012336">
    <property type="entry name" value="Thioredoxin-like_fold"/>
</dbReference>
<protein>
    <submittedName>
        <fullName evidence="2">Unannotated protein</fullName>
    </submittedName>
</protein>
<organism evidence="2">
    <name type="scientific">freshwater metagenome</name>
    <dbReference type="NCBI Taxonomy" id="449393"/>
    <lineage>
        <taxon>unclassified sequences</taxon>
        <taxon>metagenomes</taxon>
        <taxon>ecological metagenomes</taxon>
    </lineage>
</organism>
<dbReference type="EMBL" id="CAEZSR010000023">
    <property type="protein sequence ID" value="CAB4549466.1"/>
    <property type="molecule type" value="Genomic_DNA"/>
</dbReference>
<sequence>MDRLLLALAIVAVAAVVAVVVRRRRSPDAPTQTQHHVPDQLDRADFAPLVAPSSAGAEWLLVIFTSATCHTCADMRTKAAALASPQVAVVDVEYGAQKALHERYRIDAVPTTVLADADGVVRASFLGRVSATDLWAEVAEVREPGSRGPAGCDRHDG</sequence>
<evidence type="ECO:0000313" key="2">
    <source>
        <dbReference type="EMBL" id="CAB4549466.1"/>
    </source>
</evidence>
<dbReference type="InterPro" id="IPR036249">
    <property type="entry name" value="Thioredoxin-like_sf"/>
</dbReference>
<dbReference type="Pfam" id="PF13098">
    <property type="entry name" value="Thioredoxin_2"/>
    <property type="match status" value="1"/>
</dbReference>
<proteinExistence type="predicted"/>
<dbReference type="CDD" id="cd02947">
    <property type="entry name" value="TRX_family"/>
    <property type="match status" value="1"/>
</dbReference>
<feature type="domain" description="Thioredoxin-like fold" evidence="1">
    <location>
        <begin position="58"/>
        <end position="136"/>
    </location>
</feature>
<dbReference type="AlphaFoldDB" id="A0A6J6CDR0"/>
<reference evidence="2" key="1">
    <citation type="submission" date="2020-05" db="EMBL/GenBank/DDBJ databases">
        <authorList>
            <person name="Chiriac C."/>
            <person name="Salcher M."/>
            <person name="Ghai R."/>
            <person name="Kavagutti S V."/>
        </authorList>
    </citation>
    <scope>NUCLEOTIDE SEQUENCE</scope>
</reference>
<dbReference type="Gene3D" id="3.40.30.10">
    <property type="entry name" value="Glutaredoxin"/>
    <property type="match status" value="1"/>
</dbReference>
<dbReference type="SUPFAM" id="SSF52833">
    <property type="entry name" value="Thioredoxin-like"/>
    <property type="match status" value="1"/>
</dbReference>
<accession>A0A6J6CDR0</accession>
<evidence type="ECO:0000259" key="1">
    <source>
        <dbReference type="Pfam" id="PF13098"/>
    </source>
</evidence>